<dbReference type="RefSeq" id="WP_062163212.1">
    <property type="nucleotide sequence ID" value="NZ_JAVDQS010000011.1"/>
</dbReference>
<name>A0ABU1LIG0_9FLAO</name>
<gene>
    <name evidence="1" type="ORF">J2781_003313</name>
</gene>
<dbReference type="Proteomes" id="UP001184853">
    <property type="component" value="Unassembled WGS sequence"/>
</dbReference>
<reference evidence="1 2" key="1">
    <citation type="submission" date="2023-07" db="EMBL/GenBank/DDBJ databases">
        <title>Sorghum-associated microbial communities from plants grown in Nebraska, USA.</title>
        <authorList>
            <person name="Schachtman D."/>
        </authorList>
    </citation>
    <scope>NUCLEOTIDE SEQUENCE [LARGE SCALE GENOMIC DNA]</scope>
    <source>
        <strain evidence="1 2">DS1709</strain>
    </source>
</reference>
<evidence type="ECO:0008006" key="3">
    <source>
        <dbReference type="Google" id="ProtNLM"/>
    </source>
</evidence>
<dbReference type="EMBL" id="JAVDQS010000011">
    <property type="protein sequence ID" value="MDR6406355.1"/>
    <property type="molecule type" value="Genomic_DNA"/>
</dbReference>
<protein>
    <recommendedName>
        <fullName evidence="3">TlpA family protein disulfide reductase</fullName>
    </recommendedName>
</protein>
<organism evidence="1 2">
    <name type="scientific">Chryseobacterium geocarposphaerae</name>
    <dbReference type="NCBI Taxonomy" id="1416776"/>
    <lineage>
        <taxon>Bacteria</taxon>
        <taxon>Pseudomonadati</taxon>
        <taxon>Bacteroidota</taxon>
        <taxon>Flavobacteriia</taxon>
        <taxon>Flavobacteriales</taxon>
        <taxon>Weeksellaceae</taxon>
        <taxon>Chryseobacterium group</taxon>
        <taxon>Chryseobacterium</taxon>
    </lineage>
</organism>
<accession>A0ABU1LIG0</accession>
<evidence type="ECO:0000313" key="1">
    <source>
        <dbReference type="EMBL" id="MDR6406355.1"/>
    </source>
</evidence>
<sequence length="350" mass="41153">MKKNLLFLFFFIFSIFFSQNRKQPVDLKIKGDYNHLPTKTTFPELWAGFQRQAVISYNMKNTHIGVSYLQQTSKKSKTVLTIYLYPKEYIDNQILRDEFYSYGYALNRNSNKNVDVKPSFGNLSNDKLKVSYIYSVFNNSLGQPDFFKGVKYVDKNSLLSIYECGGWTFKIRASSDEMTNDQLNELKNKVENYFGVLNVASLKTLPINKVPDIILSAAVKRDSMMMHATSEAAKEKINWLAKNLEEKEILTGFNDMRIDSEIYSIEKMIAYYKAHENDWQINPDTKKYFDEMMRIAENGRLKDHVYEKYHGLIDYPEGVSRKEDYVQFKIDKNISENTNEIFYKIFYKLE</sequence>
<comment type="caution">
    <text evidence="1">The sequence shown here is derived from an EMBL/GenBank/DDBJ whole genome shotgun (WGS) entry which is preliminary data.</text>
</comment>
<proteinExistence type="predicted"/>
<evidence type="ECO:0000313" key="2">
    <source>
        <dbReference type="Proteomes" id="UP001184853"/>
    </source>
</evidence>
<keyword evidence="2" id="KW-1185">Reference proteome</keyword>